<dbReference type="AlphaFoldDB" id="A0A829WEA7"/>
<dbReference type="EMBL" id="BJLB01000001">
    <property type="protein sequence ID" value="GEA38836.1"/>
    <property type="molecule type" value="Genomic_DNA"/>
</dbReference>
<evidence type="ECO:0000313" key="3">
    <source>
        <dbReference type="Proteomes" id="UP000315200"/>
    </source>
</evidence>
<comment type="caution">
    <text evidence="1">The sequence shown here is derived from an EMBL/GenBank/DDBJ whole genome shotgun (WGS) entry which is preliminary data.</text>
</comment>
<reference evidence="1 3" key="1">
    <citation type="submission" date="2019-06" db="EMBL/GenBank/DDBJ databases">
        <title>Draft genome sequence of [Clostridium] clostridioforme NBRC 113352.</title>
        <authorList>
            <person name="Miura T."/>
            <person name="Furukawa M."/>
            <person name="Shimamura M."/>
            <person name="Ohyama Y."/>
            <person name="Yamazoe A."/>
            <person name="Kawasaki H."/>
        </authorList>
    </citation>
    <scope>NUCLEOTIDE SEQUENCE [LARGE SCALE GENOMIC DNA]</scope>
    <source>
        <strain evidence="1 3">NBRC 113352</strain>
    </source>
</reference>
<dbReference type="EMBL" id="BJLB01000001">
    <property type="protein sequence ID" value="GEA39181.1"/>
    <property type="molecule type" value="Genomic_DNA"/>
</dbReference>
<organism evidence="1 3">
    <name type="scientific">Enterocloster clostridioformis</name>
    <dbReference type="NCBI Taxonomy" id="1531"/>
    <lineage>
        <taxon>Bacteria</taxon>
        <taxon>Bacillati</taxon>
        <taxon>Bacillota</taxon>
        <taxon>Clostridia</taxon>
        <taxon>Lachnospirales</taxon>
        <taxon>Lachnospiraceae</taxon>
        <taxon>Enterocloster</taxon>
    </lineage>
</organism>
<evidence type="ECO:0000313" key="1">
    <source>
        <dbReference type="EMBL" id="GEA38836.1"/>
    </source>
</evidence>
<evidence type="ECO:0000313" key="2">
    <source>
        <dbReference type="EMBL" id="GEA39181.1"/>
    </source>
</evidence>
<protein>
    <submittedName>
        <fullName evidence="1">Uncharacterized protein</fullName>
    </submittedName>
</protein>
<sequence>MEKKEFDKLVGIETDPKCYERIEFVYMNSDKFQTKQEIAEFYKEKDMNGIEAEYREITEAIYRDEAFKIFVSDLAYYARDLNSHIKQHLADTMHQIFRDKTVVKMLSEYRERREKEFDELTKKFEWSARYGEKQTWGASCLTHSDSYKEVIADMTYNEWWHEHADDFQ</sequence>
<name>A0A829WEA7_9FIRM</name>
<dbReference type="RefSeq" id="WP_141267819.1">
    <property type="nucleotide sequence ID" value="NZ_BJLB01000001.1"/>
</dbReference>
<dbReference type="Proteomes" id="UP000315200">
    <property type="component" value="Unassembled WGS sequence"/>
</dbReference>
<gene>
    <name evidence="1" type="ORF">Ccl03g_45490</name>
    <name evidence="2" type="ORF">Ccl03g_48940</name>
</gene>
<accession>A0A829WEA7</accession>
<proteinExistence type="predicted"/>